<proteinExistence type="predicted"/>
<name>A0A0G0KI88_9BACT</name>
<protein>
    <recommendedName>
        <fullName evidence="3">Cell division protein FtsL</fullName>
    </recommendedName>
</protein>
<comment type="caution">
    <text evidence="1">The sequence shown here is derived from an EMBL/GenBank/DDBJ whole genome shotgun (WGS) entry which is preliminary data.</text>
</comment>
<dbReference type="STRING" id="1619036.US58_C0022G0030"/>
<dbReference type="EMBL" id="LBTN01000022">
    <property type="protein sequence ID" value="KKQ40281.1"/>
    <property type="molecule type" value="Genomic_DNA"/>
</dbReference>
<dbReference type="AlphaFoldDB" id="A0A0G0KI88"/>
<organism evidence="1 2">
    <name type="scientific">Candidatus Magasanikbacteria bacterium GW2011_GWA2_37_8</name>
    <dbReference type="NCBI Taxonomy" id="1619036"/>
    <lineage>
        <taxon>Bacteria</taxon>
        <taxon>Candidatus Magasanikiibacteriota</taxon>
    </lineage>
</organism>
<sequence length="119" mass="13093">MSIKRQIQSHYKNLLNSIHSIELPAWLTSLPLRVGLAMIVVMLSLAYVTQVSDAATTGYQINDLEKRVSNLSEEIQGLEIKVAENSTLSSIQTRLSSTNMIAVTKVNYLSVSGAAMARR</sequence>
<accession>A0A0G0KI88</accession>
<evidence type="ECO:0000313" key="2">
    <source>
        <dbReference type="Proteomes" id="UP000034333"/>
    </source>
</evidence>
<dbReference type="Proteomes" id="UP000034333">
    <property type="component" value="Unassembled WGS sequence"/>
</dbReference>
<evidence type="ECO:0000313" key="1">
    <source>
        <dbReference type="EMBL" id="KKQ40281.1"/>
    </source>
</evidence>
<gene>
    <name evidence="1" type="ORF">US58_C0022G0030</name>
</gene>
<reference evidence="1 2" key="1">
    <citation type="journal article" date="2015" name="Nature">
        <title>rRNA introns, odd ribosomes, and small enigmatic genomes across a large radiation of phyla.</title>
        <authorList>
            <person name="Brown C.T."/>
            <person name="Hug L.A."/>
            <person name="Thomas B.C."/>
            <person name="Sharon I."/>
            <person name="Castelle C.J."/>
            <person name="Singh A."/>
            <person name="Wilkins M.J."/>
            <person name="Williams K.H."/>
            <person name="Banfield J.F."/>
        </authorList>
    </citation>
    <scope>NUCLEOTIDE SEQUENCE [LARGE SCALE GENOMIC DNA]</scope>
</reference>
<evidence type="ECO:0008006" key="3">
    <source>
        <dbReference type="Google" id="ProtNLM"/>
    </source>
</evidence>